<name>A0A3N4JWS4_9PEZI</name>
<evidence type="ECO:0000313" key="2">
    <source>
        <dbReference type="EMBL" id="RPB01658.1"/>
    </source>
</evidence>
<proteinExistence type="predicted"/>
<gene>
    <name evidence="2" type="ORF">L873DRAFT_1803482</name>
    <name evidence="1" type="ORF">L873DRAFT_1824647</name>
</gene>
<protein>
    <submittedName>
        <fullName evidence="2">Uncharacterized protein</fullName>
    </submittedName>
</protein>
<evidence type="ECO:0000313" key="1">
    <source>
        <dbReference type="EMBL" id="RPA88322.1"/>
    </source>
</evidence>
<dbReference type="EMBL" id="ML120372">
    <property type="protein sequence ID" value="RPB01658.1"/>
    <property type="molecule type" value="Genomic_DNA"/>
</dbReference>
<keyword evidence="3" id="KW-1185">Reference proteome</keyword>
<organism evidence="2 3">
    <name type="scientific">Choiromyces venosus 120613-1</name>
    <dbReference type="NCBI Taxonomy" id="1336337"/>
    <lineage>
        <taxon>Eukaryota</taxon>
        <taxon>Fungi</taxon>
        <taxon>Dikarya</taxon>
        <taxon>Ascomycota</taxon>
        <taxon>Pezizomycotina</taxon>
        <taxon>Pezizomycetes</taxon>
        <taxon>Pezizales</taxon>
        <taxon>Tuberaceae</taxon>
        <taxon>Choiromyces</taxon>
    </lineage>
</organism>
<dbReference type="AlphaFoldDB" id="A0A3N4JWS4"/>
<sequence length="84" mass="10551">MRERRIRERNNAAHISTTFWKLNGPRFMERMRKGRKVAPILTRFWKINGPRFMERMRERRRYLAPRYKNCCLLADMKEDKNWTY</sequence>
<dbReference type="Proteomes" id="UP000276215">
    <property type="component" value="Unassembled WGS sequence"/>
</dbReference>
<dbReference type="EMBL" id="ML121493">
    <property type="protein sequence ID" value="RPA88322.1"/>
    <property type="molecule type" value="Genomic_DNA"/>
</dbReference>
<accession>A0A3N4JWS4</accession>
<reference evidence="2 3" key="1">
    <citation type="journal article" date="2018" name="Nat. Ecol. Evol.">
        <title>Pezizomycetes genomes reveal the molecular basis of ectomycorrhizal truffle lifestyle.</title>
        <authorList>
            <person name="Murat C."/>
            <person name="Payen T."/>
            <person name="Noel B."/>
            <person name="Kuo A."/>
            <person name="Morin E."/>
            <person name="Chen J."/>
            <person name="Kohler A."/>
            <person name="Krizsan K."/>
            <person name="Balestrini R."/>
            <person name="Da Silva C."/>
            <person name="Montanini B."/>
            <person name="Hainaut M."/>
            <person name="Levati E."/>
            <person name="Barry K.W."/>
            <person name="Belfiori B."/>
            <person name="Cichocki N."/>
            <person name="Clum A."/>
            <person name="Dockter R.B."/>
            <person name="Fauchery L."/>
            <person name="Guy J."/>
            <person name="Iotti M."/>
            <person name="Le Tacon F."/>
            <person name="Lindquist E.A."/>
            <person name="Lipzen A."/>
            <person name="Malagnac F."/>
            <person name="Mello A."/>
            <person name="Molinier V."/>
            <person name="Miyauchi S."/>
            <person name="Poulain J."/>
            <person name="Riccioni C."/>
            <person name="Rubini A."/>
            <person name="Sitrit Y."/>
            <person name="Splivallo R."/>
            <person name="Traeger S."/>
            <person name="Wang M."/>
            <person name="Zifcakova L."/>
            <person name="Wipf D."/>
            <person name="Zambonelli A."/>
            <person name="Paolocci F."/>
            <person name="Nowrousian M."/>
            <person name="Ottonello S."/>
            <person name="Baldrian P."/>
            <person name="Spatafora J.W."/>
            <person name="Henrissat B."/>
            <person name="Nagy L.G."/>
            <person name="Aury J.M."/>
            <person name="Wincker P."/>
            <person name="Grigoriev I.V."/>
            <person name="Bonfante P."/>
            <person name="Martin F.M."/>
        </authorList>
    </citation>
    <scope>NUCLEOTIDE SEQUENCE [LARGE SCALE GENOMIC DNA]</scope>
    <source>
        <strain evidence="2 3">120613-1</strain>
    </source>
</reference>
<evidence type="ECO:0000313" key="3">
    <source>
        <dbReference type="Proteomes" id="UP000276215"/>
    </source>
</evidence>